<dbReference type="Proteomes" id="UP000315289">
    <property type="component" value="Unassembled WGS sequence"/>
</dbReference>
<comment type="caution">
    <text evidence="1">The sequence shown here is derived from an EMBL/GenBank/DDBJ whole genome shotgun (WGS) entry which is preliminary data.</text>
</comment>
<dbReference type="AlphaFoldDB" id="A0A557SR04"/>
<organism evidence="1 2">
    <name type="scientific">Candidatus Nitrosocosmicus arcticus</name>
    <dbReference type="NCBI Taxonomy" id="2035267"/>
    <lineage>
        <taxon>Archaea</taxon>
        <taxon>Nitrososphaerota</taxon>
        <taxon>Nitrososphaeria</taxon>
        <taxon>Nitrososphaerales</taxon>
        <taxon>Nitrososphaeraceae</taxon>
        <taxon>Candidatus Nitrosocosmicus</taxon>
    </lineage>
</organism>
<keyword evidence="2" id="KW-1185">Reference proteome</keyword>
<proteinExistence type="predicted"/>
<accession>A0A557SR04</accession>
<protein>
    <submittedName>
        <fullName evidence="1">Uncharacterized protein</fullName>
    </submittedName>
</protein>
<gene>
    <name evidence="1" type="ORF">NARC_220007</name>
</gene>
<dbReference type="EMBL" id="VOAH01000022">
    <property type="protein sequence ID" value="TVP39032.1"/>
    <property type="molecule type" value="Genomic_DNA"/>
</dbReference>
<reference evidence="1 2" key="1">
    <citation type="journal article" date="2019" name="Front. Microbiol.">
        <title>Ammonia Oxidation by the Arctic Terrestrial Thaumarchaeote Candidatus Nitrosocosmicus arcticus Is Stimulated by Increasing Temperatures.</title>
        <authorList>
            <person name="Alves R.J.E."/>
            <person name="Kerou M."/>
            <person name="Zappe A."/>
            <person name="Bittner R."/>
            <person name="Abby S.S."/>
            <person name="Schmidt H.A."/>
            <person name="Pfeifer K."/>
            <person name="Schleper C."/>
        </authorList>
    </citation>
    <scope>NUCLEOTIDE SEQUENCE [LARGE SCALE GENOMIC DNA]</scope>
    <source>
        <strain evidence="1 2">Kfb</strain>
    </source>
</reference>
<sequence length="61" mass="7205">MSGIPQNSRRCTFEPLLARIFIHKIIEKPPLILKTRVLFNIELNEFNAIFIVEGLYKNIYK</sequence>
<evidence type="ECO:0000313" key="1">
    <source>
        <dbReference type="EMBL" id="TVP39032.1"/>
    </source>
</evidence>
<name>A0A557SR04_9ARCH</name>
<evidence type="ECO:0000313" key="2">
    <source>
        <dbReference type="Proteomes" id="UP000315289"/>
    </source>
</evidence>